<dbReference type="Proteomes" id="UP000225706">
    <property type="component" value="Unassembled WGS sequence"/>
</dbReference>
<evidence type="ECO:0000313" key="2">
    <source>
        <dbReference type="EMBL" id="PFX29815.1"/>
    </source>
</evidence>
<feature type="region of interest" description="Disordered" evidence="1">
    <location>
        <begin position="121"/>
        <end position="169"/>
    </location>
</feature>
<proteinExistence type="predicted"/>
<comment type="caution">
    <text evidence="2">The sequence shown here is derived from an EMBL/GenBank/DDBJ whole genome shotgun (WGS) entry which is preliminary data.</text>
</comment>
<dbReference type="EMBL" id="LSMT01000060">
    <property type="protein sequence ID" value="PFX29815.1"/>
    <property type="molecule type" value="Genomic_DNA"/>
</dbReference>
<reference evidence="3" key="1">
    <citation type="journal article" date="2017" name="bioRxiv">
        <title>Comparative analysis of the genomes of Stylophora pistillata and Acropora digitifera provides evidence for extensive differences between species of corals.</title>
        <authorList>
            <person name="Voolstra C.R."/>
            <person name="Li Y."/>
            <person name="Liew Y.J."/>
            <person name="Baumgarten S."/>
            <person name="Zoccola D."/>
            <person name="Flot J.-F."/>
            <person name="Tambutte S."/>
            <person name="Allemand D."/>
            <person name="Aranda M."/>
        </authorList>
    </citation>
    <scope>NUCLEOTIDE SEQUENCE [LARGE SCALE GENOMIC DNA]</scope>
</reference>
<sequence>MAHQSTRQKIPARDSKTQQEIDRQHTLLAADLDKRALKGNAKVEDWRHYKEFAGLSKKEKRERFQIQLKRNEILDDLKKVRQGCTGHYDESKSPIENIQSALKQQFLTPLRSSRLDVPHAYPVRKTKSMEHMPVEKSGCVSQRESEIQQRPESVHLVKKPTHKRTCSNK</sequence>
<feature type="compositionally biased region" description="Basic and acidic residues" evidence="1">
    <location>
        <begin position="143"/>
        <end position="155"/>
    </location>
</feature>
<name>A0A2B4SN25_STYPI</name>
<accession>A0A2B4SN25</accession>
<organism evidence="2 3">
    <name type="scientific">Stylophora pistillata</name>
    <name type="common">Smooth cauliflower coral</name>
    <dbReference type="NCBI Taxonomy" id="50429"/>
    <lineage>
        <taxon>Eukaryota</taxon>
        <taxon>Metazoa</taxon>
        <taxon>Cnidaria</taxon>
        <taxon>Anthozoa</taxon>
        <taxon>Hexacorallia</taxon>
        <taxon>Scleractinia</taxon>
        <taxon>Astrocoeniina</taxon>
        <taxon>Pocilloporidae</taxon>
        <taxon>Stylophora</taxon>
    </lineage>
</organism>
<evidence type="ECO:0000313" key="3">
    <source>
        <dbReference type="Proteomes" id="UP000225706"/>
    </source>
</evidence>
<feature type="compositionally biased region" description="Basic and acidic residues" evidence="1">
    <location>
        <begin position="11"/>
        <end position="22"/>
    </location>
</feature>
<keyword evidence="3" id="KW-1185">Reference proteome</keyword>
<dbReference type="AlphaFoldDB" id="A0A2B4SN25"/>
<protein>
    <submittedName>
        <fullName evidence="2">Uncharacterized protein</fullName>
    </submittedName>
</protein>
<dbReference type="OrthoDB" id="5969973at2759"/>
<gene>
    <name evidence="2" type="ORF">AWC38_SpisGene5408</name>
</gene>
<feature type="region of interest" description="Disordered" evidence="1">
    <location>
        <begin position="1"/>
        <end position="22"/>
    </location>
</feature>
<feature type="compositionally biased region" description="Basic residues" evidence="1">
    <location>
        <begin position="156"/>
        <end position="169"/>
    </location>
</feature>
<evidence type="ECO:0000256" key="1">
    <source>
        <dbReference type="SAM" id="MobiDB-lite"/>
    </source>
</evidence>